<dbReference type="CDD" id="cd00075">
    <property type="entry name" value="HATPase"/>
    <property type="match status" value="1"/>
</dbReference>
<evidence type="ECO:0000256" key="2">
    <source>
        <dbReference type="ARBA" id="ARBA00004651"/>
    </source>
</evidence>
<dbReference type="Proteomes" id="UP000077384">
    <property type="component" value="Unassembled WGS sequence"/>
</dbReference>
<protein>
    <recommendedName>
        <fullName evidence="3">histidine kinase</fullName>
        <ecNumber evidence="3">2.7.13.3</ecNumber>
    </recommendedName>
</protein>
<evidence type="ECO:0000256" key="7">
    <source>
        <dbReference type="ARBA" id="ARBA00022692"/>
    </source>
</evidence>
<reference evidence="18 20" key="2">
    <citation type="journal article" date="2016" name="Front. Microbiol.">
        <title>Industrial Acetogenic Biocatalysts: A Comparative Metabolic and Genomic Analysis.</title>
        <authorList>
            <person name="Bengelsdorf F."/>
            <person name="Poehlein A."/>
            <person name="Sonja S."/>
            <person name="Erz C."/>
            <person name="Hummel T."/>
            <person name="Hoffmeister S."/>
            <person name="Daniel R."/>
            <person name="Durre P."/>
        </authorList>
    </citation>
    <scope>NUCLEOTIDE SEQUENCE [LARGE SCALE GENOMIC DNA]</scope>
    <source>
        <strain evidence="18 20">PTA-10522</strain>
    </source>
</reference>
<evidence type="ECO:0000256" key="13">
    <source>
        <dbReference type="ARBA" id="ARBA00023136"/>
    </source>
</evidence>
<dbReference type="PANTHER" id="PTHR45528:SF1">
    <property type="entry name" value="SENSOR HISTIDINE KINASE CPXA"/>
    <property type="match status" value="1"/>
</dbReference>
<feature type="transmembrane region" description="Helical" evidence="14">
    <location>
        <begin position="165"/>
        <end position="187"/>
    </location>
</feature>
<comment type="catalytic activity">
    <reaction evidence="1">
        <text>ATP + protein L-histidine = ADP + protein N-phospho-L-histidine.</text>
        <dbReference type="EC" id="2.7.13.3"/>
    </reaction>
</comment>
<dbReference type="Pfam" id="PF00512">
    <property type="entry name" value="HisKA"/>
    <property type="match status" value="1"/>
</dbReference>
<evidence type="ECO:0000256" key="12">
    <source>
        <dbReference type="ARBA" id="ARBA00023012"/>
    </source>
</evidence>
<comment type="subcellular location">
    <subcellularLocation>
        <location evidence="2">Cell membrane</location>
        <topology evidence="2">Multi-pass membrane protein</topology>
    </subcellularLocation>
</comment>
<keyword evidence="4" id="KW-1003">Cell membrane</keyword>
<dbReference type="Pfam" id="PF02518">
    <property type="entry name" value="HATPase_c"/>
    <property type="match status" value="1"/>
</dbReference>
<dbReference type="Pfam" id="PF00672">
    <property type="entry name" value="HAMP"/>
    <property type="match status" value="1"/>
</dbReference>
<dbReference type="EC" id="2.7.13.3" evidence="3"/>
<dbReference type="InterPro" id="IPR036097">
    <property type="entry name" value="HisK_dim/P_sf"/>
</dbReference>
<feature type="domain" description="HAMP" evidence="16">
    <location>
        <begin position="189"/>
        <end position="241"/>
    </location>
</feature>
<feature type="transmembrane region" description="Helical" evidence="14">
    <location>
        <begin position="12"/>
        <end position="37"/>
    </location>
</feature>
<dbReference type="SUPFAM" id="SSF55874">
    <property type="entry name" value="ATPase domain of HSP90 chaperone/DNA topoisomerase II/histidine kinase"/>
    <property type="match status" value="1"/>
</dbReference>
<evidence type="ECO:0000313" key="20">
    <source>
        <dbReference type="Proteomes" id="UP000093694"/>
    </source>
</evidence>
<dbReference type="SMART" id="SM00388">
    <property type="entry name" value="HisKA"/>
    <property type="match status" value="1"/>
</dbReference>
<dbReference type="InterPro" id="IPR003594">
    <property type="entry name" value="HATPase_dom"/>
</dbReference>
<dbReference type="EMBL" id="LITQ01000025">
    <property type="protein sequence ID" value="OAA91499.1"/>
    <property type="molecule type" value="Genomic_DNA"/>
</dbReference>
<accession>A0A162NBR5</accession>
<keyword evidence="20" id="KW-1185">Reference proteome</keyword>
<dbReference type="Gene3D" id="1.10.8.500">
    <property type="entry name" value="HAMP domain in histidine kinase"/>
    <property type="match status" value="1"/>
</dbReference>
<evidence type="ECO:0000313" key="18">
    <source>
        <dbReference type="EMBL" id="OBR90941.1"/>
    </source>
</evidence>
<keyword evidence="11 14" id="KW-1133">Transmembrane helix</keyword>
<evidence type="ECO:0000256" key="4">
    <source>
        <dbReference type="ARBA" id="ARBA00022475"/>
    </source>
</evidence>
<organism evidence="17 19">
    <name type="scientific">Clostridium coskatii</name>
    <dbReference type="NCBI Taxonomy" id="1705578"/>
    <lineage>
        <taxon>Bacteria</taxon>
        <taxon>Bacillati</taxon>
        <taxon>Bacillota</taxon>
        <taxon>Clostridia</taxon>
        <taxon>Eubacteriales</taxon>
        <taxon>Clostridiaceae</taxon>
        <taxon>Clostridium</taxon>
    </lineage>
</organism>
<dbReference type="Gene3D" id="1.10.287.130">
    <property type="match status" value="1"/>
</dbReference>
<dbReference type="EMBL" id="LROR01000084">
    <property type="protein sequence ID" value="OBR90941.1"/>
    <property type="molecule type" value="Genomic_DNA"/>
</dbReference>
<dbReference type="InterPro" id="IPR003661">
    <property type="entry name" value="HisK_dim/P_dom"/>
</dbReference>
<dbReference type="Proteomes" id="UP000093694">
    <property type="component" value="Unassembled WGS sequence"/>
</dbReference>
<dbReference type="RefSeq" id="WP_063601769.1">
    <property type="nucleotide sequence ID" value="NZ_LITQ01000025.1"/>
</dbReference>
<evidence type="ECO:0000256" key="9">
    <source>
        <dbReference type="ARBA" id="ARBA00022777"/>
    </source>
</evidence>
<proteinExistence type="predicted"/>
<dbReference type="InterPro" id="IPR004358">
    <property type="entry name" value="Sig_transdc_His_kin-like_C"/>
</dbReference>
<gene>
    <name evidence="17" type="primary">phoR_5</name>
    <name evidence="18" type="synonym">phoR_13</name>
    <name evidence="18" type="ORF">CLCOS_36740</name>
    <name evidence="17" type="ORF">WX73_01653</name>
</gene>
<name>A0A162NBR5_9CLOT</name>
<sequence length="464" mass="52505">MLNGIKERMIGSYLFIIIFTVVIIESFLIFSISRYYYKNMENMVSNQIKVSVDFYNSYLASSSLKKNISDNADIFWKNTSAEVQVIDVSGRMLMDSIGNFIPGKVNGEDIKDALNGELGISIKTDKKTSEKVLYVSKALKSNRKVEGVLRFVTSLSEVDMIIKKISFMLIFIGIAVIIMAGIISVFISNSITRPLREVTAMARKMASGRFNERIEKKRDDEIGELFDALNFMADEILKNEKLKNEFVASVSHELRTPLTSIKGWASTMRTGDFSDKEELQTGLEIIENESDRLTKMVEELLDFSKFISGKITLKKDYVDIKNTIEYIKKQFSLRAWRQNINFSVKVQDNMPLILLDENRIKQVLNNLLDNAFKFTQEGGKVTLKAFVRDENLIMIVDDTGIGIPEDELPKVTEKFFKGKSDKCSNGIGLSICKEIVSLHGGKIEITSELVKGTEITLTIPVEDN</sequence>
<keyword evidence="8" id="KW-0547">Nucleotide-binding</keyword>
<keyword evidence="12" id="KW-0902">Two-component regulatory system</keyword>
<dbReference type="GO" id="GO:0005524">
    <property type="term" value="F:ATP binding"/>
    <property type="evidence" value="ECO:0007669"/>
    <property type="project" value="UniProtKB-KW"/>
</dbReference>
<dbReference type="AlphaFoldDB" id="A0A162NBR5"/>
<dbReference type="InterPro" id="IPR050398">
    <property type="entry name" value="HssS/ArlS-like"/>
</dbReference>
<dbReference type="Gene3D" id="3.30.450.20">
    <property type="entry name" value="PAS domain"/>
    <property type="match status" value="1"/>
</dbReference>
<keyword evidence="13 14" id="KW-0472">Membrane</keyword>
<keyword evidence="5" id="KW-0597">Phosphoprotein</keyword>
<comment type="caution">
    <text evidence="17">The sequence shown here is derived from an EMBL/GenBank/DDBJ whole genome shotgun (WGS) entry which is preliminary data.</text>
</comment>
<dbReference type="InterPro" id="IPR029151">
    <property type="entry name" value="Sensor-like_sf"/>
</dbReference>
<keyword evidence="9" id="KW-0418">Kinase</keyword>
<dbReference type="InterPro" id="IPR036890">
    <property type="entry name" value="HATPase_C_sf"/>
</dbReference>
<dbReference type="PANTHER" id="PTHR45528">
    <property type="entry name" value="SENSOR HISTIDINE KINASE CPXA"/>
    <property type="match status" value="1"/>
</dbReference>
<dbReference type="FunFam" id="3.30.565.10:FF:000006">
    <property type="entry name" value="Sensor histidine kinase WalK"/>
    <property type="match status" value="1"/>
</dbReference>
<dbReference type="SUPFAM" id="SSF158472">
    <property type="entry name" value="HAMP domain-like"/>
    <property type="match status" value="1"/>
</dbReference>
<keyword evidence="6 17" id="KW-0808">Transferase</keyword>
<evidence type="ECO:0000256" key="5">
    <source>
        <dbReference type="ARBA" id="ARBA00022553"/>
    </source>
</evidence>
<dbReference type="SMART" id="SM00304">
    <property type="entry name" value="HAMP"/>
    <property type="match status" value="1"/>
</dbReference>
<dbReference type="GO" id="GO:0000155">
    <property type="term" value="F:phosphorelay sensor kinase activity"/>
    <property type="evidence" value="ECO:0007669"/>
    <property type="project" value="InterPro"/>
</dbReference>
<dbReference type="InterPro" id="IPR003660">
    <property type="entry name" value="HAMP_dom"/>
</dbReference>
<dbReference type="PROSITE" id="PS50885">
    <property type="entry name" value="HAMP"/>
    <property type="match status" value="1"/>
</dbReference>
<evidence type="ECO:0000256" key="8">
    <source>
        <dbReference type="ARBA" id="ARBA00022741"/>
    </source>
</evidence>
<evidence type="ECO:0000313" key="19">
    <source>
        <dbReference type="Proteomes" id="UP000077384"/>
    </source>
</evidence>
<dbReference type="SUPFAM" id="SSF103190">
    <property type="entry name" value="Sensory domain-like"/>
    <property type="match status" value="1"/>
</dbReference>
<dbReference type="CDD" id="cd06225">
    <property type="entry name" value="HAMP"/>
    <property type="match status" value="1"/>
</dbReference>
<dbReference type="SUPFAM" id="SSF47384">
    <property type="entry name" value="Homodimeric domain of signal transducing histidine kinase"/>
    <property type="match status" value="1"/>
</dbReference>
<reference evidence="17 19" key="1">
    <citation type="journal article" date="2015" name="Biotechnol. Bioeng.">
        <title>Genome sequence and phenotypic characterization of Caulobacter segnis.</title>
        <authorList>
            <person name="Patel S."/>
            <person name="Fletcher B."/>
            <person name="Scott D.C."/>
            <person name="Ely B."/>
        </authorList>
    </citation>
    <scope>NUCLEOTIDE SEQUENCE [LARGE SCALE GENOMIC DNA]</scope>
    <source>
        <strain evidence="17 19">PS02</strain>
    </source>
</reference>
<dbReference type="PATRIC" id="fig|1705578.3.peg.1909"/>
<evidence type="ECO:0000259" key="16">
    <source>
        <dbReference type="PROSITE" id="PS50885"/>
    </source>
</evidence>
<keyword evidence="7 14" id="KW-0812">Transmembrane</keyword>
<dbReference type="Gene3D" id="3.30.565.10">
    <property type="entry name" value="Histidine kinase-like ATPase, C-terminal domain"/>
    <property type="match status" value="1"/>
</dbReference>
<dbReference type="SMART" id="SM00387">
    <property type="entry name" value="HATPase_c"/>
    <property type="match status" value="1"/>
</dbReference>
<evidence type="ECO:0000256" key="10">
    <source>
        <dbReference type="ARBA" id="ARBA00022840"/>
    </source>
</evidence>
<dbReference type="FunFam" id="1.10.287.130:FF:000001">
    <property type="entry name" value="Two-component sensor histidine kinase"/>
    <property type="match status" value="1"/>
</dbReference>
<dbReference type="CDD" id="cd00082">
    <property type="entry name" value="HisKA"/>
    <property type="match status" value="1"/>
</dbReference>
<dbReference type="PROSITE" id="PS50109">
    <property type="entry name" value="HIS_KIN"/>
    <property type="match status" value="1"/>
</dbReference>
<evidence type="ECO:0000259" key="15">
    <source>
        <dbReference type="PROSITE" id="PS50109"/>
    </source>
</evidence>
<dbReference type="InterPro" id="IPR005467">
    <property type="entry name" value="His_kinase_dom"/>
</dbReference>
<dbReference type="PRINTS" id="PR00344">
    <property type="entry name" value="BCTRLSENSOR"/>
</dbReference>
<keyword evidence="10" id="KW-0067">ATP-binding</keyword>
<dbReference type="GO" id="GO:0005886">
    <property type="term" value="C:plasma membrane"/>
    <property type="evidence" value="ECO:0007669"/>
    <property type="project" value="UniProtKB-SubCell"/>
</dbReference>
<evidence type="ECO:0000256" key="11">
    <source>
        <dbReference type="ARBA" id="ARBA00022989"/>
    </source>
</evidence>
<evidence type="ECO:0000256" key="14">
    <source>
        <dbReference type="SAM" id="Phobius"/>
    </source>
</evidence>
<feature type="domain" description="Histidine kinase" evidence="15">
    <location>
        <begin position="249"/>
        <end position="463"/>
    </location>
</feature>
<evidence type="ECO:0000313" key="17">
    <source>
        <dbReference type="EMBL" id="OAA91499.1"/>
    </source>
</evidence>
<evidence type="ECO:0000256" key="3">
    <source>
        <dbReference type="ARBA" id="ARBA00012438"/>
    </source>
</evidence>
<evidence type="ECO:0000256" key="1">
    <source>
        <dbReference type="ARBA" id="ARBA00000085"/>
    </source>
</evidence>
<evidence type="ECO:0000256" key="6">
    <source>
        <dbReference type="ARBA" id="ARBA00022679"/>
    </source>
</evidence>